<evidence type="ECO:0000256" key="2">
    <source>
        <dbReference type="SAM" id="Coils"/>
    </source>
</evidence>
<dbReference type="SUPFAM" id="SSF56436">
    <property type="entry name" value="C-type lectin-like"/>
    <property type="match status" value="1"/>
</dbReference>
<dbReference type="Pfam" id="PF00059">
    <property type="entry name" value="Lectin_C"/>
    <property type="match status" value="1"/>
</dbReference>
<sequence length="249" mass="28877">NMRLQQSELEKSKALFHFAVATLSHGSDVSELMAANRNLTNLNDKLSVLENQITDLTAVNQELETLNQELETLNQDLETLNQDLETERKNSRGQIQNISRAQWSIDQYCPEVKKVSERRCQPCQKGWRLFKSSCYLTNNDRSDQKTWEESREDCRGRSSDLVVVHSRGEQRFLHLLTSLSNKFLSEGGRWKWINGSDLTESVSGWIHEPPSAADGQCVVYDMFKWRYGWRSESCAERRRWICKNKALSV</sequence>
<dbReference type="InterPro" id="IPR016187">
    <property type="entry name" value="CTDL_fold"/>
</dbReference>
<dbReference type="PROSITE" id="PS50041">
    <property type="entry name" value="C_TYPE_LECTIN_2"/>
    <property type="match status" value="1"/>
</dbReference>
<dbReference type="AlphaFoldDB" id="A0A8C9Z6J6"/>
<reference evidence="4" key="2">
    <citation type="submission" date="2025-09" db="UniProtKB">
        <authorList>
            <consortium name="Ensembl"/>
        </authorList>
    </citation>
    <scope>IDENTIFICATION</scope>
</reference>
<evidence type="ECO:0000313" key="5">
    <source>
        <dbReference type="Proteomes" id="UP000694568"/>
    </source>
</evidence>
<keyword evidence="5" id="KW-1185">Reference proteome</keyword>
<dbReference type="PANTHER" id="PTHR22803">
    <property type="entry name" value="MANNOSE, PHOSPHOLIPASE, LECTIN RECEPTOR RELATED"/>
    <property type="match status" value="1"/>
</dbReference>
<dbReference type="Ensembl" id="ENSSLUT00000036856.1">
    <property type="protein sequence ID" value="ENSSLUP00000035748.1"/>
    <property type="gene ID" value="ENSSLUG00000015944.1"/>
</dbReference>
<feature type="coiled-coil region" evidence="2">
    <location>
        <begin position="32"/>
        <end position="101"/>
    </location>
</feature>
<organism evidence="4 5">
    <name type="scientific">Sander lucioperca</name>
    <name type="common">Pike-perch</name>
    <name type="synonym">Perca lucioperca</name>
    <dbReference type="NCBI Taxonomy" id="283035"/>
    <lineage>
        <taxon>Eukaryota</taxon>
        <taxon>Metazoa</taxon>
        <taxon>Chordata</taxon>
        <taxon>Craniata</taxon>
        <taxon>Vertebrata</taxon>
        <taxon>Euteleostomi</taxon>
        <taxon>Actinopterygii</taxon>
        <taxon>Neopterygii</taxon>
        <taxon>Teleostei</taxon>
        <taxon>Neoteleostei</taxon>
        <taxon>Acanthomorphata</taxon>
        <taxon>Eupercaria</taxon>
        <taxon>Perciformes</taxon>
        <taxon>Percoidei</taxon>
        <taxon>Percidae</taxon>
        <taxon>Luciopercinae</taxon>
        <taxon>Sander</taxon>
    </lineage>
</organism>
<dbReference type="PROSITE" id="PS00615">
    <property type="entry name" value="C_TYPE_LECTIN_1"/>
    <property type="match status" value="1"/>
</dbReference>
<dbReference type="InterPro" id="IPR050111">
    <property type="entry name" value="C-type_lectin/snaclec_domain"/>
</dbReference>
<dbReference type="InterPro" id="IPR001304">
    <property type="entry name" value="C-type_lectin-like"/>
</dbReference>
<dbReference type="GeneTree" id="ENSGT01030000234575"/>
<dbReference type="Proteomes" id="UP000694568">
    <property type="component" value="Unplaced"/>
</dbReference>
<dbReference type="Gene3D" id="3.10.100.10">
    <property type="entry name" value="Mannose-Binding Protein A, subunit A"/>
    <property type="match status" value="1"/>
</dbReference>
<feature type="domain" description="C-type lectin" evidence="3">
    <location>
        <begin position="130"/>
        <end position="243"/>
    </location>
</feature>
<reference evidence="4" key="1">
    <citation type="submission" date="2025-08" db="UniProtKB">
        <authorList>
            <consortium name="Ensembl"/>
        </authorList>
    </citation>
    <scope>IDENTIFICATION</scope>
</reference>
<name>A0A8C9Z6J6_SANLU</name>
<dbReference type="InterPro" id="IPR018378">
    <property type="entry name" value="C-type_lectin_CS"/>
</dbReference>
<proteinExistence type="predicted"/>
<accession>A0A8C9Z6J6</accession>
<keyword evidence="2" id="KW-0175">Coiled coil</keyword>
<evidence type="ECO:0000313" key="4">
    <source>
        <dbReference type="Ensembl" id="ENSSLUP00000035748.1"/>
    </source>
</evidence>
<dbReference type="InterPro" id="IPR016186">
    <property type="entry name" value="C-type_lectin-like/link_sf"/>
</dbReference>
<keyword evidence="1" id="KW-1015">Disulfide bond</keyword>
<dbReference type="Gene3D" id="1.10.287.1490">
    <property type="match status" value="1"/>
</dbReference>
<evidence type="ECO:0000259" key="3">
    <source>
        <dbReference type="PROSITE" id="PS50041"/>
    </source>
</evidence>
<evidence type="ECO:0000256" key="1">
    <source>
        <dbReference type="ARBA" id="ARBA00023157"/>
    </source>
</evidence>
<protein>
    <recommendedName>
        <fullName evidence="3">C-type lectin domain-containing protein</fullName>
    </recommendedName>
</protein>
<dbReference type="SMART" id="SM00034">
    <property type="entry name" value="CLECT"/>
    <property type="match status" value="1"/>
</dbReference>